<dbReference type="GO" id="GO:0005737">
    <property type="term" value="C:cytoplasm"/>
    <property type="evidence" value="ECO:0007669"/>
    <property type="project" value="TreeGrafter"/>
</dbReference>
<dbReference type="EC" id="2.3.1.267" evidence="5"/>
<comment type="caution">
    <text evidence="5">The sequence shown here is derived from an EMBL/GenBank/DDBJ whole genome shotgun (WGS) entry which is preliminary data.</text>
</comment>
<dbReference type="InterPro" id="IPR016181">
    <property type="entry name" value="Acyl_CoA_acyltransferase"/>
</dbReference>
<dbReference type="InterPro" id="IPR000182">
    <property type="entry name" value="GNAT_dom"/>
</dbReference>
<dbReference type="Pfam" id="PF13302">
    <property type="entry name" value="Acetyltransf_3"/>
    <property type="match status" value="1"/>
</dbReference>
<sequence>MFALDAEHHLRLLRRDDGPSLARAYRENREHLAPWEPLRSEQFYTAEWHTENLRQALSSSTAHLHVRLVIEDGDGCLRGRVNLNNIVHGAFCSADLGYWVDRSRVGRGLATRAVAVALEHARAELGLHRVQAATLTHNTASQRVLAANGFTRIGAAARYLRIAGEWQDHLLFQRLLEDEVTPTPGRP</sequence>
<evidence type="ECO:0000256" key="2">
    <source>
        <dbReference type="ARBA" id="ARBA00023315"/>
    </source>
</evidence>
<keyword evidence="6" id="KW-1185">Reference proteome</keyword>
<feature type="domain" description="N-acetyltransferase" evidence="4">
    <location>
        <begin position="23"/>
        <end position="177"/>
    </location>
</feature>
<dbReference type="InterPro" id="IPR051531">
    <property type="entry name" value="N-acetyltransferase"/>
</dbReference>
<dbReference type="EMBL" id="JACHMU010000001">
    <property type="protein sequence ID" value="MBB5744113.1"/>
    <property type="molecule type" value="Genomic_DNA"/>
</dbReference>
<proteinExistence type="inferred from homology"/>
<keyword evidence="2 5" id="KW-0012">Acyltransferase</keyword>
<dbReference type="GO" id="GO:0008999">
    <property type="term" value="F:protein-N-terminal-alanine acetyltransferase activity"/>
    <property type="evidence" value="ECO:0007669"/>
    <property type="project" value="UniProtKB-EC"/>
</dbReference>
<dbReference type="PROSITE" id="PS51186">
    <property type="entry name" value="GNAT"/>
    <property type="match status" value="1"/>
</dbReference>
<dbReference type="RefSeq" id="WP_184284172.1">
    <property type="nucleotide sequence ID" value="NZ_BAAAPG010000001.1"/>
</dbReference>
<evidence type="ECO:0000256" key="3">
    <source>
        <dbReference type="ARBA" id="ARBA00038502"/>
    </source>
</evidence>
<dbReference type="PANTHER" id="PTHR43792">
    <property type="entry name" value="GNAT FAMILY, PUTATIVE (AFU_ORTHOLOGUE AFUA_3G00765)-RELATED-RELATED"/>
    <property type="match status" value="1"/>
</dbReference>
<dbReference type="SUPFAM" id="SSF55729">
    <property type="entry name" value="Acyl-CoA N-acyltransferases (Nat)"/>
    <property type="match status" value="1"/>
</dbReference>
<name>A0A7W9CEF4_9MICO</name>
<keyword evidence="1 5" id="KW-0808">Transferase</keyword>
<comment type="similarity">
    <text evidence="3">Belongs to the acetyltransferase family. RimJ subfamily.</text>
</comment>
<organism evidence="5 6">
    <name type="scientific">Microbacterium ginsengiterrae</name>
    <dbReference type="NCBI Taxonomy" id="546115"/>
    <lineage>
        <taxon>Bacteria</taxon>
        <taxon>Bacillati</taxon>
        <taxon>Actinomycetota</taxon>
        <taxon>Actinomycetes</taxon>
        <taxon>Micrococcales</taxon>
        <taxon>Microbacteriaceae</taxon>
        <taxon>Microbacterium</taxon>
    </lineage>
</organism>
<evidence type="ECO:0000313" key="5">
    <source>
        <dbReference type="EMBL" id="MBB5744113.1"/>
    </source>
</evidence>
<accession>A0A7W9CEF4</accession>
<evidence type="ECO:0000256" key="1">
    <source>
        <dbReference type="ARBA" id="ARBA00022679"/>
    </source>
</evidence>
<dbReference type="Proteomes" id="UP000517712">
    <property type="component" value="Unassembled WGS sequence"/>
</dbReference>
<gene>
    <name evidence="5" type="ORF">HD600_002610</name>
</gene>
<dbReference type="Gene3D" id="3.40.630.30">
    <property type="match status" value="1"/>
</dbReference>
<dbReference type="PANTHER" id="PTHR43792:SF8">
    <property type="entry name" value="[RIBOSOMAL PROTEIN US5]-ALANINE N-ACETYLTRANSFERASE"/>
    <property type="match status" value="1"/>
</dbReference>
<reference evidence="5 6" key="1">
    <citation type="submission" date="2020-08" db="EMBL/GenBank/DDBJ databases">
        <title>Sequencing the genomes of 1000 actinobacteria strains.</title>
        <authorList>
            <person name="Klenk H.-P."/>
        </authorList>
    </citation>
    <scope>NUCLEOTIDE SEQUENCE [LARGE SCALE GENOMIC DNA]</scope>
    <source>
        <strain evidence="5 6">DSM 24823</strain>
    </source>
</reference>
<evidence type="ECO:0000313" key="6">
    <source>
        <dbReference type="Proteomes" id="UP000517712"/>
    </source>
</evidence>
<protein>
    <submittedName>
        <fullName evidence="5">Ribosomal-protein-alanine N-acetyltransferase</fullName>
        <ecNumber evidence="5">2.3.1.267</ecNumber>
    </submittedName>
</protein>
<evidence type="ECO:0000259" key="4">
    <source>
        <dbReference type="PROSITE" id="PS51186"/>
    </source>
</evidence>
<dbReference type="AlphaFoldDB" id="A0A7W9CEF4"/>